<dbReference type="InterPro" id="IPR026960">
    <property type="entry name" value="RVT-Znf"/>
</dbReference>
<gene>
    <name evidence="3" type="ORF">M5K25_010996</name>
</gene>
<keyword evidence="4" id="KW-1185">Reference proteome</keyword>
<dbReference type="PANTHER" id="PTHR33710">
    <property type="entry name" value="BNAC02G09200D PROTEIN"/>
    <property type="match status" value="1"/>
</dbReference>
<dbReference type="Gene3D" id="3.60.10.10">
    <property type="entry name" value="Endonuclease/exonuclease/phosphatase"/>
    <property type="match status" value="1"/>
</dbReference>
<dbReference type="InterPro" id="IPR036691">
    <property type="entry name" value="Endo/exonu/phosph_ase_sf"/>
</dbReference>
<accession>A0ABD0V218</accession>
<evidence type="ECO:0000313" key="3">
    <source>
        <dbReference type="EMBL" id="KAL0918946.1"/>
    </source>
</evidence>
<evidence type="ECO:0000259" key="2">
    <source>
        <dbReference type="Pfam" id="PF13966"/>
    </source>
</evidence>
<dbReference type="SUPFAM" id="SSF56219">
    <property type="entry name" value="DNase I-like"/>
    <property type="match status" value="1"/>
</dbReference>
<name>A0ABD0V218_DENTH</name>
<dbReference type="Pfam" id="PF13966">
    <property type="entry name" value="zf-RVT"/>
    <property type="match status" value="1"/>
</dbReference>
<feature type="domain" description="Reverse transcriptase zinc-binding" evidence="2">
    <location>
        <begin position="575"/>
        <end position="653"/>
    </location>
</feature>
<protein>
    <recommendedName>
        <fullName evidence="5">Reverse transcriptase zinc-binding domain-containing protein</fullName>
    </recommendedName>
</protein>
<dbReference type="AlphaFoldDB" id="A0ABD0V218"/>
<dbReference type="Pfam" id="PF03372">
    <property type="entry name" value="Exo_endo_phos"/>
    <property type="match status" value="1"/>
</dbReference>
<evidence type="ECO:0000259" key="1">
    <source>
        <dbReference type="Pfam" id="PF03372"/>
    </source>
</evidence>
<comment type="caution">
    <text evidence="3">The sequence shown here is derived from an EMBL/GenBank/DDBJ whole genome shotgun (WGS) entry which is preliminary data.</text>
</comment>
<dbReference type="EMBL" id="JANQDX010000009">
    <property type="protein sequence ID" value="KAL0918946.1"/>
    <property type="molecule type" value="Genomic_DNA"/>
</dbReference>
<dbReference type="Proteomes" id="UP001552299">
    <property type="component" value="Unassembled WGS sequence"/>
</dbReference>
<evidence type="ECO:0000313" key="4">
    <source>
        <dbReference type="Proteomes" id="UP001552299"/>
    </source>
</evidence>
<dbReference type="InterPro" id="IPR005135">
    <property type="entry name" value="Endo/exonuclease/phosphatase"/>
</dbReference>
<organism evidence="3 4">
    <name type="scientific">Dendrobium thyrsiflorum</name>
    <name type="common">Pinecone-like raceme dendrobium</name>
    <name type="synonym">Orchid</name>
    <dbReference type="NCBI Taxonomy" id="117978"/>
    <lineage>
        <taxon>Eukaryota</taxon>
        <taxon>Viridiplantae</taxon>
        <taxon>Streptophyta</taxon>
        <taxon>Embryophyta</taxon>
        <taxon>Tracheophyta</taxon>
        <taxon>Spermatophyta</taxon>
        <taxon>Magnoliopsida</taxon>
        <taxon>Liliopsida</taxon>
        <taxon>Asparagales</taxon>
        <taxon>Orchidaceae</taxon>
        <taxon>Epidendroideae</taxon>
        <taxon>Malaxideae</taxon>
        <taxon>Dendrobiinae</taxon>
        <taxon>Dendrobium</taxon>
    </lineage>
</organism>
<proteinExistence type="predicted"/>
<sequence length="1155" mass="131225">MQDRWFCSNHIIFANEDSFNNFDQASLGRIWIKWNSDNISFTQTSSSSQMITGIVKASHTTPFLLSAVYASNSFDERLALWEDLSKVQSVNTLPWVILGDFNCCRFQSDKKGGNSIPLSRLAPFNNFIFDSHLMELPSSGLFHTWYNQRTDNPIHLRLDRILANVDWVNTFPNSAYKVVNSLISDHTPLILKYDVLVGSRPRFMFKNFWCHIPEFWSILLSIFDAPSNGNPIISLFLKLKLLKSKIKAKRWDSSNHIADMCRNLTSLQRECQAKLDMDPLNGKLCGDFKKLSSDLAFYQSTWASWTIQRSKVKWLQKGEEDLKFLYSKIRKRQCFNRKALNGVSFGEDNSHTDNMLGRTQFIKYTITNTIAYWIRGSCIPKSVIKIISKLSAKFLHLGGSQQRKLHLIPWVKFCKPKAKGGLGIVSFQALIHAFNCGVIFRWYNSQSPLTNWLNTRYHSPWKTTQTNASPFWKSLSITASSVRHSFSFHIHHNCRANIQWDHWCNGATLASWFPNFILGSVGEHNSRLSEWINPLGWNIPSSVPAALSAFIRAIPISHLDGVNILWNNSHKAKFRDYYHDFFANDADFILHDLVWHKNHSLRFSAYSWLACMGGLKTAVEMIKRNIHITDSSCNFCYDHMETSAHLLFECDYSFMVLSSIIPSFANFFLRPNLGQALQHVGNLDIQKDIKNGMLLALNASVYHLWIERNSRRFNNVAISACTLIRKIKRALSFKISNWKNGDLIKGCLDIRHTAMTTPSSSLPSSSSVPVGNYRSFKDVLAGSSSSASKLQFFQTSFKGCPALMFYDAMISQLAAPFALTLVGKFVLHRPNLDVIHKILTNLKLSRLHPNLRKKNDSSKQSQGNKDLATITSHENEIPFQGVAEDILAKLLDNTEEPIQSHNSTANNELPSNSVEDLITFQGALNNFNLSLVNACENVDEQMLAITNNHNSDLITSPSPCVIKKPLHDMDFMRINTNCANTMSSQLVVNDQDDRQLTLGEGEIDKSVFDMGSKVNVVEGSISEDGALDREVRQVDVHIGNCLFKLQAQEEAFWKQKEAAKHLLEGDNNIKYFHVLVKRNRTKNSINKITRVDGSVTENVEEIANLAVQHFHNRLNKGFTLGPIDNPYIIPNLISQEDNDFLSKNLSPKEIKESII</sequence>
<reference evidence="3 4" key="1">
    <citation type="journal article" date="2024" name="Plant Biotechnol. J.">
        <title>Dendrobium thyrsiflorum genome and its molecular insights into genes involved in important horticultural traits.</title>
        <authorList>
            <person name="Chen B."/>
            <person name="Wang J.Y."/>
            <person name="Zheng P.J."/>
            <person name="Li K.L."/>
            <person name="Liang Y.M."/>
            <person name="Chen X.F."/>
            <person name="Zhang C."/>
            <person name="Zhao X."/>
            <person name="He X."/>
            <person name="Zhang G.Q."/>
            <person name="Liu Z.J."/>
            <person name="Xu Q."/>
        </authorList>
    </citation>
    <scope>NUCLEOTIDE SEQUENCE [LARGE SCALE GENOMIC DNA]</scope>
    <source>
        <strain evidence="3">GZMU011</strain>
    </source>
</reference>
<feature type="domain" description="Endonuclease/exonuclease/phosphatase" evidence="1">
    <location>
        <begin position="67"/>
        <end position="186"/>
    </location>
</feature>
<evidence type="ECO:0008006" key="5">
    <source>
        <dbReference type="Google" id="ProtNLM"/>
    </source>
</evidence>
<dbReference type="PANTHER" id="PTHR33710:SF71">
    <property type="entry name" value="ENDONUCLEASE_EXONUCLEASE_PHOSPHATASE DOMAIN-CONTAINING PROTEIN"/>
    <property type="match status" value="1"/>
</dbReference>